<feature type="compositionally biased region" description="Basic and acidic residues" evidence="5">
    <location>
        <begin position="77"/>
        <end position="87"/>
    </location>
</feature>
<dbReference type="GO" id="GO:0005737">
    <property type="term" value="C:cytoplasm"/>
    <property type="evidence" value="ECO:0007669"/>
    <property type="project" value="UniProtKB-SubCell"/>
</dbReference>
<dbReference type="STRING" id="947166.A0A1D1VVT8"/>
<evidence type="ECO:0000256" key="4">
    <source>
        <dbReference type="ARBA" id="ARBA00022490"/>
    </source>
</evidence>
<keyword evidence="4" id="KW-0963">Cytoplasm</keyword>
<evidence type="ECO:0000256" key="5">
    <source>
        <dbReference type="SAM" id="MobiDB-lite"/>
    </source>
</evidence>
<dbReference type="Pfam" id="PF14655">
    <property type="entry name" value="RAB3GAP2_N"/>
    <property type="match status" value="1"/>
</dbReference>
<sequence length="1429" mass="159376">MEKNVQMSCGKRAAAMVEEYCKRRKRDQYRGSEQRRMAHHSSHEVMQLVGSVSDLSDVWETLGFQTAPKASSALPDYSRKPEERVAEGSEIDEVASNSTDDSAEEHRRLWTKHVLADISCDGKFLILASQKDILILTAKWNNERLVFTKLWDGMLSDVSETSSEQLTFCLALPLRSKRSSSDGMPDWTCIVYGFKSGYVAFHTDAGYSVHRQQFEVSAVVKIKLRSSPASSPSGDFMEHQQELVILYENGIVVIINGTILYTSLQSFKQNAATAVSKGSTEDDQVELQTIPHEKYQCSAKKSVFDVISLGSARISVFDQLLNASTLGGEDATVKGPQPTFRRFLVAGSRPLCGSYFIIEGESSLALGQVAKDVASKVTTALTTRITATANRFGLAGFLERNIPSAITAMKDAEKRFKTMPKSPTYVEARYSFFDPRRIATAISVSASGRSAALTDNFGRVLLLDCASGLVVRMWKGYRSAEVAWMTLVDNRAKSPSSSPKISVECIIIYAPRRHLLEVWTATSGKRLVAVRVEQGLRLLPLGADLLPFPAAGDSGRAHQCFFLDLTGRLYTLNIPFYLTEEEAEATDSHNAQLLQGVKEWLVYPDARRRASPAGNRGGSSRSKDLKELIGQMTNIESKNQAVQMVVASQSDERITTGHLQEIIQLEIRNLKDGEKASSIVRSWKDLSSILSFYSTLQHNLNNPSSEEEDDDTLSMVVSSALSESDVSALLPLVSAVSAASNISPTLLDLNLDWRTFLSMLEVVRVEQASVEDFSEKDAVDGVDNRESLLFRLNGGEKSSSDEEKKLMLDFGVLLFAPYFQKKISYKEMVEFVERLQRKEVIGLLLTVWLERNIDVDGCSTEGIARLDRLMHELLRNMEPEDLQEYRSVLEHSTVIPAALTACLAFLSTGFHRTLATDEEEWEQICKEKLEWNRLSNRLETLLSLQVFLVKFLTSGKSFADATPVSVQDFQRRGTSAAAEYLASWMAKGFVDIPPAAIMTAFHTSSEVEIRLSSTEEEEKDDRPLKFLTIPEISMDSKEVTEALQVLKALFPKSLTADVLLANCCLELVVLWNKNPEDTTLLNLGLLYLKDVVRSQVTHGVGLMIWRTFLAERTSAIATLMEKVGKAPKERLFARDVHMSDTAVIAFLDSTHQLLNLVADADYNRQEKPIFETEDLWYNEAAAATGKKSVVELAVMQAASNAPLVRHHVILLTILHAIMHFGLKCVKPLSLFDFKAREAFFQDFTLHPVLSILDIDQATIRARHQFLGKVIAAIVKHAAEHCEHPNVTWVERIEEVAAYWEVAGDEVRTLYVVELYSNGLDELGSEAYKTVTDKQPLLCLLLTLAGQRLAGLTSNAQSQTSFARNFSTMSPTLGAWVRSVDANALASQEIDWEQCYLLVRNISHDLNRNTAQYKLCGEVIEWIQSYVLTR</sequence>
<dbReference type="PANTHER" id="PTHR12472:SF0">
    <property type="entry name" value="RAB3 GTPASE-ACTIVATING PROTEIN NON-CATALYTIC SUBUNIT"/>
    <property type="match status" value="1"/>
</dbReference>
<organism evidence="8 9">
    <name type="scientific">Ramazzottius varieornatus</name>
    <name type="common">Water bear</name>
    <name type="synonym">Tardigrade</name>
    <dbReference type="NCBI Taxonomy" id="947166"/>
    <lineage>
        <taxon>Eukaryota</taxon>
        <taxon>Metazoa</taxon>
        <taxon>Ecdysozoa</taxon>
        <taxon>Tardigrada</taxon>
        <taxon>Eutardigrada</taxon>
        <taxon>Parachela</taxon>
        <taxon>Hypsibioidea</taxon>
        <taxon>Ramazzottiidae</taxon>
        <taxon>Ramazzottius</taxon>
    </lineage>
</organism>
<dbReference type="EMBL" id="BDGG01000010">
    <property type="protein sequence ID" value="GAV03908.1"/>
    <property type="molecule type" value="Genomic_DNA"/>
</dbReference>
<evidence type="ECO:0000259" key="6">
    <source>
        <dbReference type="Pfam" id="PF14655"/>
    </source>
</evidence>
<keyword evidence="9" id="KW-1185">Reference proteome</keyword>
<dbReference type="GO" id="GO:0005096">
    <property type="term" value="F:GTPase activator activity"/>
    <property type="evidence" value="ECO:0007669"/>
    <property type="project" value="UniProtKB-KW"/>
</dbReference>
<dbReference type="Proteomes" id="UP000186922">
    <property type="component" value="Unassembled WGS sequence"/>
</dbReference>
<protein>
    <recommendedName>
        <fullName evidence="10">Rab3-GAP regulatory subunit N-terminal domain-containing protein</fullName>
    </recommendedName>
</protein>
<dbReference type="InterPro" id="IPR032839">
    <property type="entry name" value="RAB3GAP_N"/>
</dbReference>
<evidence type="ECO:0000313" key="8">
    <source>
        <dbReference type="EMBL" id="GAV03908.1"/>
    </source>
</evidence>
<keyword evidence="3" id="KW-0343">GTPase activation</keyword>
<reference evidence="8 9" key="1">
    <citation type="journal article" date="2016" name="Nat. Commun.">
        <title>Extremotolerant tardigrade genome and improved radiotolerance of human cultured cells by tardigrade-unique protein.</title>
        <authorList>
            <person name="Hashimoto T."/>
            <person name="Horikawa D.D."/>
            <person name="Saito Y."/>
            <person name="Kuwahara H."/>
            <person name="Kozuka-Hata H."/>
            <person name="Shin-I T."/>
            <person name="Minakuchi Y."/>
            <person name="Ohishi K."/>
            <person name="Motoyama A."/>
            <person name="Aizu T."/>
            <person name="Enomoto A."/>
            <person name="Kondo K."/>
            <person name="Tanaka S."/>
            <person name="Hara Y."/>
            <person name="Koshikawa S."/>
            <person name="Sagara H."/>
            <person name="Miura T."/>
            <person name="Yokobori S."/>
            <person name="Miyagawa K."/>
            <person name="Suzuki Y."/>
            <person name="Kubo T."/>
            <person name="Oyama M."/>
            <person name="Kohara Y."/>
            <person name="Fujiyama A."/>
            <person name="Arakawa K."/>
            <person name="Katayama T."/>
            <person name="Toyoda A."/>
            <person name="Kunieda T."/>
        </authorList>
    </citation>
    <scope>NUCLEOTIDE SEQUENCE [LARGE SCALE GENOMIC DNA]</scope>
    <source>
        <strain evidence="8 9">YOKOZUNA-1</strain>
    </source>
</reference>
<evidence type="ECO:0000256" key="1">
    <source>
        <dbReference type="ARBA" id="ARBA00004496"/>
    </source>
</evidence>
<evidence type="ECO:0000256" key="2">
    <source>
        <dbReference type="ARBA" id="ARBA00008153"/>
    </source>
</evidence>
<name>A0A1D1VVT8_RAMVA</name>
<feature type="region of interest" description="Disordered" evidence="5">
    <location>
        <begin position="70"/>
        <end position="100"/>
    </location>
</feature>
<accession>A0A1D1VVT8</accession>
<evidence type="ECO:0000256" key="3">
    <source>
        <dbReference type="ARBA" id="ARBA00022468"/>
    </source>
</evidence>
<gene>
    <name evidence="8" type="primary">RvY_14272-1</name>
    <name evidence="8" type="synonym">RvY_14272.1</name>
    <name evidence="8" type="ORF">RvY_14272</name>
</gene>
<evidence type="ECO:0000313" key="9">
    <source>
        <dbReference type="Proteomes" id="UP000186922"/>
    </source>
</evidence>
<comment type="caution">
    <text evidence="8">The sequence shown here is derived from an EMBL/GenBank/DDBJ whole genome shotgun (WGS) entry which is preliminary data.</text>
</comment>
<dbReference type="PANTHER" id="PTHR12472">
    <property type="entry name" value="RAB3-GAP REGULATORY DOMAIN"/>
    <property type="match status" value="1"/>
</dbReference>
<dbReference type="InterPro" id="IPR029257">
    <property type="entry name" value="RAB3GAP2_C"/>
</dbReference>
<evidence type="ECO:0008006" key="10">
    <source>
        <dbReference type="Google" id="ProtNLM"/>
    </source>
</evidence>
<comment type="subcellular location">
    <subcellularLocation>
        <location evidence="1">Cytoplasm</location>
    </subcellularLocation>
</comment>
<evidence type="ECO:0000259" key="7">
    <source>
        <dbReference type="Pfam" id="PF14656"/>
    </source>
</evidence>
<dbReference type="OrthoDB" id="2019917at2759"/>
<feature type="domain" description="Rab3GAP regulatory subunit C-terminal" evidence="7">
    <location>
        <begin position="841"/>
        <end position="1401"/>
    </location>
</feature>
<dbReference type="Pfam" id="PF14656">
    <property type="entry name" value="RAB3GAP2_C"/>
    <property type="match status" value="1"/>
</dbReference>
<proteinExistence type="inferred from homology"/>
<feature type="domain" description="Rab3-GAP regulatory subunit N-terminal" evidence="6">
    <location>
        <begin position="110"/>
        <end position="539"/>
    </location>
</feature>
<comment type="similarity">
    <text evidence="2">Belongs to the Rab3-GAP regulatory subunit family.</text>
</comment>
<dbReference type="InterPro" id="IPR026059">
    <property type="entry name" value="Rab3GAP2"/>
</dbReference>